<accession>A0A6N9YGP8</accession>
<gene>
    <name evidence="1" type="ORF">G1H11_02155</name>
</gene>
<dbReference type="PROSITE" id="PS51257">
    <property type="entry name" value="PROKAR_LIPOPROTEIN"/>
    <property type="match status" value="1"/>
</dbReference>
<organism evidence="1 2">
    <name type="scientific">Phytoactinopolyspora alkaliphila</name>
    <dbReference type="NCBI Taxonomy" id="1783498"/>
    <lineage>
        <taxon>Bacteria</taxon>
        <taxon>Bacillati</taxon>
        <taxon>Actinomycetota</taxon>
        <taxon>Actinomycetes</taxon>
        <taxon>Jiangellales</taxon>
        <taxon>Jiangellaceae</taxon>
        <taxon>Phytoactinopolyspora</taxon>
    </lineage>
</organism>
<comment type="caution">
    <text evidence="1">The sequence shown here is derived from an EMBL/GenBank/DDBJ whole genome shotgun (WGS) entry which is preliminary data.</text>
</comment>
<dbReference type="Proteomes" id="UP000469185">
    <property type="component" value="Unassembled WGS sequence"/>
</dbReference>
<evidence type="ECO:0008006" key="3">
    <source>
        <dbReference type="Google" id="ProtNLM"/>
    </source>
</evidence>
<proteinExistence type="predicted"/>
<reference evidence="1 2" key="1">
    <citation type="submission" date="2020-02" db="EMBL/GenBank/DDBJ databases">
        <authorList>
            <person name="Li X.-J."/>
            <person name="Feng X.-M."/>
        </authorList>
    </citation>
    <scope>NUCLEOTIDE SEQUENCE [LARGE SCALE GENOMIC DNA]</scope>
    <source>
        <strain evidence="1 2">CGMCC 4.7225</strain>
    </source>
</reference>
<sequence length="139" mass="14939">MNSHRRLTRLGILTGLVAFFAAGCGSDEDRAISAAEDFFGALADVDAARACELNLGSDGNPLDNDHVDWQACVTGVETWANSVAIPVDSELPTVSFESVEITGETAHVSETVPAEYGFAYAYDLRLVDGSWYVDGAWYL</sequence>
<name>A0A6N9YGP8_9ACTN</name>
<dbReference type="RefSeq" id="WP_163815547.1">
    <property type="nucleotide sequence ID" value="NZ_JAAGOB010000001.1"/>
</dbReference>
<protein>
    <recommendedName>
        <fullName evidence="3">Nuclear transport factor 2 family protein</fullName>
    </recommendedName>
</protein>
<keyword evidence="2" id="KW-1185">Reference proteome</keyword>
<dbReference type="AlphaFoldDB" id="A0A6N9YGP8"/>
<evidence type="ECO:0000313" key="1">
    <source>
        <dbReference type="EMBL" id="NED94107.1"/>
    </source>
</evidence>
<dbReference type="EMBL" id="JAAGOB010000001">
    <property type="protein sequence ID" value="NED94107.1"/>
    <property type="molecule type" value="Genomic_DNA"/>
</dbReference>
<evidence type="ECO:0000313" key="2">
    <source>
        <dbReference type="Proteomes" id="UP000469185"/>
    </source>
</evidence>